<evidence type="ECO:0000313" key="2">
    <source>
        <dbReference type="Proteomes" id="UP001054837"/>
    </source>
</evidence>
<comment type="caution">
    <text evidence="1">The sequence shown here is derived from an EMBL/GenBank/DDBJ whole genome shotgun (WGS) entry which is preliminary data.</text>
</comment>
<sequence length="88" mass="10066">MEGEKISLLNTIQLNHRPAPDPDDEKVKKILLGAQKIPISSLCIETRVDLLWHWFGEQSIFHLGYVSAPWHALAQSMLVFMAIMLINR</sequence>
<name>A0AAV4V9F8_9ARAC</name>
<gene>
    <name evidence="1" type="ORF">CDAR_457901</name>
</gene>
<protein>
    <submittedName>
        <fullName evidence="1">Uncharacterized protein</fullName>
    </submittedName>
</protein>
<keyword evidence="2" id="KW-1185">Reference proteome</keyword>
<dbReference type="AlphaFoldDB" id="A0AAV4V9F8"/>
<dbReference type="Proteomes" id="UP001054837">
    <property type="component" value="Unassembled WGS sequence"/>
</dbReference>
<accession>A0AAV4V9F8</accession>
<evidence type="ECO:0000313" key="1">
    <source>
        <dbReference type="EMBL" id="GIY66318.1"/>
    </source>
</evidence>
<proteinExistence type="predicted"/>
<dbReference type="EMBL" id="BPLQ01012579">
    <property type="protein sequence ID" value="GIY66318.1"/>
    <property type="molecule type" value="Genomic_DNA"/>
</dbReference>
<organism evidence="1 2">
    <name type="scientific">Caerostris darwini</name>
    <dbReference type="NCBI Taxonomy" id="1538125"/>
    <lineage>
        <taxon>Eukaryota</taxon>
        <taxon>Metazoa</taxon>
        <taxon>Ecdysozoa</taxon>
        <taxon>Arthropoda</taxon>
        <taxon>Chelicerata</taxon>
        <taxon>Arachnida</taxon>
        <taxon>Araneae</taxon>
        <taxon>Araneomorphae</taxon>
        <taxon>Entelegynae</taxon>
        <taxon>Araneoidea</taxon>
        <taxon>Araneidae</taxon>
        <taxon>Caerostris</taxon>
    </lineage>
</organism>
<reference evidence="1 2" key="1">
    <citation type="submission" date="2021-06" db="EMBL/GenBank/DDBJ databases">
        <title>Caerostris darwini draft genome.</title>
        <authorList>
            <person name="Kono N."/>
            <person name="Arakawa K."/>
        </authorList>
    </citation>
    <scope>NUCLEOTIDE SEQUENCE [LARGE SCALE GENOMIC DNA]</scope>
</reference>